<dbReference type="SMART" id="SM00065">
    <property type="entry name" value="GAF"/>
    <property type="match status" value="1"/>
</dbReference>
<dbReference type="SMART" id="SM00267">
    <property type="entry name" value="GGDEF"/>
    <property type="match status" value="1"/>
</dbReference>
<dbReference type="PROSITE" id="PS50887">
    <property type="entry name" value="GGDEF"/>
    <property type="match status" value="1"/>
</dbReference>
<dbReference type="Gene3D" id="3.30.70.270">
    <property type="match status" value="1"/>
</dbReference>
<dbReference type="RefSeq" id="WP_189011423.1">
    <property type="nucleotide sequence ID" value="NZ_BMPP01000021.1"/>
</dbReference>
<gene>
    <name evidence="2" type="ORF">GCM10008955_36900</name>
</gene>
<dbReference type="CDD" id="cd01949">
    <property type="entry name" value="GGDEF"/>
    <property type="match status" value="1"/>
</dbReference>
<dbReference type="EMBL" id="BMPP01000021">
    <property type="protein sequence ID" value="GGK39692.1"/>
    <property type="molecule type" value="Genomic_DNA"/>
</dbReference>
<name>A0ABQ2F103_9DEIO</name>
<dbReference type="InterPro" id="IPR029787">
    <property type="entry name" value="Nucleotide_cyclase"/>
</dbReference>
<comment type="caution">
    <text evidence="2">The sequence shown here is derived from an EMBL/GenBank/DDBJ whole genome shotgun (WGS) entry which is preliminary data.</text>
</comment>
<dbReference type="InterPro" id="IPR029016">
    <property type="entry name" value="GAF-like_dom_sf"/>
</dbReference>
<dbReference type="Proteomes" id="UP000647587">
    <property type="component" value="Unassembled WGS sequence"/>
</dbReference>
<evidence type="ECO:0000313" key="3">
    <source>
        <dbReference type="Proteomes" id="UP000647587"/>
    </source>
</evidence>
<organism evidence="2 3">
    <name type="scientific">Deinococcus malanensis</name>
    <dbReference type="NCBI Taxonomy" id="1706855"/>
    <lineage>
        <taxon>Bacteria</taxon>
        <taxon>Thermotogati</taxon>
        <taxon>Deinococcota</taxon>
        <taxon>Deinococci</taxon>
        <taxon>Deinococcales</taxon>
        <taxon>Deinococcaceae</taxon>
        <taxon>Deinococcus</taxon>
    </lineage>
</organism>
<evidence type="ECO:0000313" key="2">
    <source>
        <dbReference type="EMBL" id="GGK39692.1"/>
    </source>
</evidence>
<protein>
    <submittedName>
        <fullName evidence="2">Diguanylate cyclase</fullName>
    </submittedName>
</protein>
<dbReference type="InterPro" id="IPR000160">
    <property type="entry name" value="GGDEF_dom"/>
</dbReference>
<keyword evidence="3" id="KW-1185">Reference proteome</keyword>
<dbReference type="Gene3D" id="3.30.450.40">
    <property type="match status" value="2"/>
</dbReference>
<evidence type="ECO:0000259" key="1">
    <source>
        <dbReference type="PROSITE" id="PS50887"/>
    </source>
</evidence>
<dbReference type="Pfam" id="PF01590">
    <property type="entry name" value="GAF"/>
    <property type="match status" value="1"/>
</dbReference>
<dbReference type="NCBIfam" id="TIGR00254">
    <property type="entry name" value="GGDEF"/>
    <property type="match status" value="1"/>
</dbReference>
<accession>A0ABQ2F103</accession>
<reference evidence="3" key="1">
    <citation type="journal article" date="2019" name="Int. J. Syst. Evol. Microbiol.">
        <title>The Global Catalogue of Microorganisms (GCM) 10K type strain sequencing project: providing services to taxonomists for standard genome sequencing and annotation.</title>
        <authorList>
            <consortium name="The Broad Institute Genomics Platform"/>
            <consortium name="The Broad Institute Genome Sequencing Center for Infectious Disease"/>
            <person name="Wu L."/>
            <person name="Ma J."/>
        </authorList>
    </citation>
    <scope>NUCLEOTIDE SEQUENCE [LARGE SCALE GENOMIC DNA]</scope>
    <source>
        <strain evidence="3">JCM 30331</strain>
    </source>
</reference>
<proteinExistence type="predicted"/>
<dbReference type="PANTHER" id="PTHR43102">
    <property type="entry name" value="SLR1143 PROTEIN"/>
    <property type="match status" value="1"/>
</dbReference>
<dbReference type="Pfam" id="PF00990">
    <property type="entry name" value="GGDEF"/>
    <property type="match status" value="1"/>
</dbReference>
<dbReference type="SUPFAM" id="SSF55781">
    <property type="entry name" value="GAF domain-like"/>
    <property type="match status" value="2"/>
</dbReference>
<dbReference type="InterPro" id="IPR003018">
    <property type="entry name" value="GAF"/>
</dbReference>
<sequence>MSSAPQPEQEYARLLDLARYDILDTAPEKAFDRITRLAARTLRAPSAVLNFVDQDRQWGKSCFGTTDSTAPREHSFCAWTILSDEVLTVADARQDQRFLDNPLVLGSPSIRMYAGAPLTTPSGHRIGSLCVFGDAPLDLEPADLEALQDLAALVMDELELRLHNRALQSQVSMQGQQLQELRQLVTHAQVLEDINRLLDATLSPQEATLEVSRLIGTAIHADWTGLMAFEADTMTVQVAHHQPDLNPALLAFAARLPDLAGGVTRSLRNTKHTTYLEDYPQHPLALPEGVEAGLKSAAWVPLGQHANIDYLLIAVRADRGRRAAWRASDRALLDAAGRSVRAALVRHSVLEASVLQARRDPLTGVANRRAFDQDLERRAHSRQSFTLALIDLDGFKLVNDVEGHAQGDRVLQVFATALHHEVRDFGQAYRYGGDEFALLLDPTSEDDTMEHVDIATLAARQVTALPLGASTGVVKAEAGYFSGTELPDLERQADQRMYEAKRRRQRLRAQLPTKV</sequence>
<feature type="domain" description="GGDEF" evidence="1">
    <location>
        <begin position="383"/>
        <end position="514"/>
    </location>
</feature>
<dbReference type="InterPro" id="IPR043128">
    <property type="entry name" value="Rev_trsase/Diguanyl_cyclase"/>
</dbReference>
<dbReference type="PANTHER" id="PTHR43102:SF2">
    <property type="entry name" value="GAF DOMAIN-CONTAINING PROTEIN"/>
    <property type="match status" value="1"/>
</dbReference>
<dbReference type="SUPFAM" id="SSF55073">
    <property type="entry name" value="Nucleotide cyclase"/>
    <property type="match status" value="1"/>
</dbReference>